<organism evidence="3 4">
    <name type="scientific">Haloterrigena salifodinae</name>
    <dbReference type="NCBI Taxonomy" id="2675099"/>
    <lineage>
        <taxon>Archaea</taxon>
        <taxon>Methanobacteriati</taxon>
        <taxon>Methanobacteriota</taxon>
        <taxon>Stenosarchaea group</taxon>
        <taxon>Halobacteria</taxon>
        <taxon>Halobacteriales</taxon>
        <taxon>Natrialbaceae</taxon>
        <taxon>Haloterrigena</taxon>
    </lineage>
</organism>
<protein>
    <submittedName>
        <fullName evidence="3">Helix-turn-helix transcriptional regulator</fullName>
    </submittedName>
</protein>
<dbReference type="InterPro" id="IPR036388">
    <property type="entry name" value="WH-like_DNA-bd_sf"/>
</dbReference>
<sequence>MAIPTWTWAERAQEGSLAVVGADEQTDDRETAADLSRTADEFELLASPIRLEILLALADRETPLRYIDLRAATSIDDNGKLNYHLRRLEPYVSGGDGNDDENGSSGNDDGARDDGGAGYELTPRGRRLLDRLSLS</sequence>
<dbReference type="Proteomes" id="UP000637819">
    <property type="component" value="Chromosome"/>
</dbReference>
<name>A0A8T8E4J0_9EURY</name>
<reference evidence="3 4" key="1">
    <citation type="submission" date="2021-01" db="EMBL/GenBank/DDBJ databases">
        <title>Genome Sequence and Methylation Pattern of Haloterrigena salifodinae BOL5-1, An Extremely Halophilic Archaeon from a Bolivian Salt Mine.</title>
        <authorList>
            <person name="DasSarma P."/>
            <person name="Anton B.P."/>
            <person name="DasSarma S.L."/>
            <person name="von Ehrenheim H.A.L."/>
            <person name="Martinez F.L."/>
            <person name="Guzman D."/>
            <person name="Roberts R.J."/>
            <person name="DasSarma S."/>
        </authorList>
    </citation>
    <scope>NUCLEOTIDE SEQUENCE [LARGE SCALE GENOMIC DNA]</scope>
    <source>
        <strain evidence="3 4">BOL5-1</strain>
    </source>
</reference>
<dbReference type="RefSeq" id="WP_204748747.1">
    <property type="nucleotide sequence ID" value="NZ_CP069188.1"/>
</dbReference>
<feature type="domain" description="DUF7347" evidence="2">
    <location>
        <begin position="39"/>
        <end position="93"/>
    </location>
</feature>
<evidence type="ECO:0000313" key="3">
    <source>
        <dbReference type="EMBL" id="QRV16483.1"/>
    </source>
</evidence>
<dbReference type="KEGG" id="hsal:JMJ58_06235"/>
<evidence type="ECO:0000259" key="2">
    <source>
        <dbReference type="Pfam" id="PF24038"/>
    </source>
</evidence>
<keyword evidence="4" id="KW-1185">Reference proteome</keyword>
<dbReference type="AlphaFoldDB" id="A0A8T8E4J0"/>
<accession>A0A8T8E4J0</accession>
<dbReference type="InterPro" id="IPR055771">
    <property type="entry name" value="DUF7347"/>
</dbReference>
<gene>
    <name evidence="3" type="ORF">JMJ58_06235</name>
</gene>
<proteinExistence type="predicted"/>
<feature type="region of interest" description="Disordered" evidence="1">
    <location>
        <begin position="90"/>
        <end position="124"/>
    </location>
</feature>
<evidence type="ECO:0000313" key="4">
    <source>
        <dbReference type="Proteomes" id="UP000637819"/>
    </source>
</evidence>
<dbReference type="Pfam" id="PF24038">
    <property type="entry name" value="DUF7347"/>
    <property type="match status" value="1"/>
</dbReference>
<dbReference type="GeneID" id="62874705"/>
<evidence type="ECO:0000256" key="1">
    <source>
        <dbReference type="SAM" id="MobiDB-lite"/>
    </source>
</evidence>
<dbReference type="InterPro" id="IPR036390">
    <property type="entry name" value="WH_DNA-bd_sf"/>
</dbReference>
<dbReference type="EMBL" id="CP069188">
    <property type="protein sequence ID" value="QRV16483.1"/>
    <property type="molecule type" value="Genomic_DNA"/>
</dbReference>
<dbReference type="SUPFAM" id="SSF46785">
    <property type="entry name" value="Winged helix' DNA-binding domain"/>
    <property type="match status" value="1"/>
</dbReference>
<dbReference type="OrthoDB" id="8482at2157"/>
<dbReference type="Gene3D" id="1.10.10.10">
    <property type="entry name" value="Winged helix-like DNA-binding domain superfamily/Winged helix DNA-binding domain"/>
    <property type="match status" value="1"/>
</dbReference>